<name>A0ACA9MWV5_9GLOM</name>
<reference evidence="1" key="1">
    <citation type="submission" date="2021-06" db="EMBL/GenBank/DDBJ databases">
        <authorList>
            <person name="Kallberg Y."/>
            <person name="Tangrot J."/>
            <person name="Rosling A."/>
        </authorList>
    </citation>
    <scope>NUCLEOTIDE SEQUENCE</scope>
    <source>
        <strain evidence="1">MA461A</strain>
    </source>
</reference>
<accession>A0ACA9MWV5</accession>
<dbReference type="Proteomes" id="UP000789920">
    <property type="component" value="Unassembled WGS sequence"/>
</dbReference>
<gene>
    <name evidence="1" type="ORF">RPERSI_LOCUS6012</name>
</gene>
<evidence type="ECO:0000313" key="2">
    <source>
        <dbReference type="Proteomes" id="UP000789920"/>
    </source>
</evidence>
<feature type="non-terminal residue" evidence="1">
    <location>
        <position position="1"/>
    </location>
</feature>
<proteinExistence type="predicted"/>
<protein>
    <submittedName>
        <fullName evidence="1">4800_t:CDS:1</fullName>
    </submittedName>
</protein>
<sequence length="141" mass="16113">MIRKSQLRECFGKARVTEAAEIKSDESGKLCLTDPVILKQESQVITASEAQEINSLGAKSQQQTEFVQKITKKHEKLYDDKLKFLYDLKQRNMWQDGLSAPQGYGTDEVLCDEAQTEENFLARRKLLLKFILNSQKTPTSI</sequence>
<comment type="caution">
    <text evidence="1">The sequence shown here is derived from an EMBL/GenBank/DDBJ whole genome shotgun (WGS) entry which is preliminary data.</text>
</comment>
<feature type="non-terminal residue" evidence="1">
    <location>
        <position position="141"/>
    </location>
</feature>
<organism evidence="1 2">
    <name type="scientific">Racocetra persica</name>
    <dbReference type="NCBI Taxonomy" id="160502"/>
    <lineage>
        <taxon>Eukaryota</taxon>
        <taxon>Fungi</taxon>
        <taxon>Fungi incertae sedis</taxon>
        <taxon>Mucoromycota</taxon>
        <taxon>Glomeromycotina</taxon>
        <taxon>Glomeromycetes</taxon>
        <taxon>Diversisporales</taxon>
        <taxon>Gigasporaceae</taxon>
        <taxon>Racocetra</taxon>
    </lineage>
</organism>
<keyword evidence="2" id="KW-1185">Reference proteome</keyword>
<evidence type="ECO:0000313" key="1">
    <source>
        <dbReference type="EMBL" id="CAG8603476.1"/>
    </source>
</evidence>
<dbReference type="EMBL" id="CAJVQC010009334">
    <property type="protein sequence ID" value="CAG8603476.1"/>
    <property type="molecule type" value="Genomic_DNA"/>
</dbReference>